<dbReference type="RefSeq" id="XP_013790786.1">
    <property type="nucleotide sequence ID" value="XM_013935332.1"/>
</dbReference>
<dbReference type="InterPro" id="IPR036236">
    <property type="entry name" value="Znf_C2H2_sf"/>
</dbReference>
<evidence type="ECO:0000256" key="2">
    <source>
        <dbReference type="ARBA" id="ARBA00022723"/>
    </source>
</evidence>
<dbReference type="PROSITE" id="PS50157">
    <property type="entry name" value="ZINC_FINGER_C2H2_2"/>
    <property type="match status" value="2"/>
</dbReference>
<keyword evidence="11" id="KW-1185">Reference proteome</keyword>
<evidence type="ECO:0000313" key="12">
    <source>
        <dbReference type="RefSeq" id="XP_013790786.1"/>
    </source>
</evidence>
<proteinExistence type="predicted"/>
<accession>A0ABM1BXX5</accession>
<keyword evidence="3" id="KW-0677">Repeat</keyword>
<keyword evidence="7" id="KW-0539">Nucleus</keyword>
<dbReference type="Proteomes" id="UP000694941">
    <property type="component" value="Unplaced"/>
</dbReference>
<feature type="domain" description="C2H2-type" evidence="10">
    <location>
        <begin position="69"/>
        <end position="92"/>
    </location>
</feature>
<feature type="domain" description="C2H2-type" evidence="10">
    <location>
        <begin position="41"/>
        <end position="68"/>
    </location>
</feature>
<keyword evidence="4" id="KW-0862">Zinc</keyword>
<evidence type="ECO:0000256" key="7">
    <source>
        <dbReference type="ARBA" id="ARBA00023242"/>
    </source>
</evidence>
<evidence type="ECO:0000256" key="9">
    <source>
        <dbReference type="SAM" id="MobiDB-lite"/>
    </source>
</evidence>
<dbReference type="PROSITE" id="PS00028">
    <property type="entry name" value="ZINC_FINGER_C2H2_1"/>
    <property type="match status" value="1"/>
</dbReference>
<evidence type="ECO:0000256" key="1">
    <source>
        <dbReference type="ARBA" id="ARBA00004123"/>
    </source>
</evidence>
<feature type="region of interest" description="Disordered" evidence="9">
    <location>
        <begin position="91"/>
        <end position="121"/>
    </location>
</feature>
<sequence length="171" mass="19985">MENNCLSMHEQSSKILECCGEHFLNKAALRSHTKTLHKEGYSCNLCTRRFCRRALLRRHMSVHNGLKEFSCELCIYASSHKSSLERHQFRIHGIPEKNHRKRNSVSKQSGTSSPSSLGLLPEKRKINRGKYPIINPLYIHPNYQSLFLKNHQLQWQKILTEGKLKEQTEFL</sequence>
<protein>
    <submittedName>
        <fullName evidence="12">Zinc finger protein 58-like</fullName>
    </submittedName>
</protein>
<evidence type="ECO:0000256" key="4">
    <source>
        <dbReference type="ARBA" id="ARBA00022833"/>
    </source>
</evidence>
<name>A0ABM1BXX5_LIMPO</name>
<dbReference type="GeneID" id="106474642"/>
<dbReference type="Gene3D" id="3.30.160.60">
    <property type="entry name" value="Classic Zinc Finger"/>
    <property type="match status" value="2"/>
</dbReference>
<reference evidence="12" key="1">
    <citation type="submission" date="2025-08" db="UniProtKB">
        <authorList>
            <consortium name="RefSeq"/>
        </authorList>
    </citation>
    <scope>IDENTIFICATION</scope>
    <source>
        <tissue evidence="12">Muscle</tissue>
    </source>
</reference>
<evidence type="ECO:0000256" key="6">
    <source>
        <dbReference type="ARBA" id="ARBA00023163"/>
    </source>
</evidence>
<dbReference type="SUPFAM" id="SSF57667">
    <property type="entry name" value="beta-beta-alpha zinc fingers"/>
    <property type="match status" value="1"/>
</dbReference>
<feature type="compositionally biased region" description="Low complexity" evidence="9">
    <location>
        <begin position="105"/>
        <end position="116"/>
    </location>
</feature>
<keyword evidence="8" id="KW-0863">Zinc-finger</keyword>
<keyword evidence="5" id="KW-0805">Transcription regulation</keyword>
<gene>
    <name evidence="12" type="primary">LOC106474642</name>
</gene>
<evidence type="ECO:0000313" key="11">
    <source>
        <dbReference type="Proteomes" id="UP000694941"/>
    </source>
</evidence>
<keyword evidence="2" id="KW-0479">Metal-binding</keyword>
<dbReference type="SMART" id="SM00355">
    <property type="entry name" value="ZnF_C2H2"/>
    <property type="match status" value="3"/>
</dbReference>
<comment type="subcellular location">
    <subcellularLocation>
        <location evidence="1">Nucleus</location>
    </subcellularLocation>
</comment>
<dbReference type="InterPro" id="IPR013087">
    <property type="entry name" value="Znf_C2H2_type"/>
</dbReference>
<evidence type="ECO:0000256" key="5">
    <source>
        <dbReference type="ARBA" id="ARBA00023015"/>
    </source>
</evidence>
<evidence type="ECO:0000256" key="8">
    <source>
        <dbReference type="PROSITE-ProRule" id="PRU00042"/>
    </source>
</evidence>
<dbReference type="Pfam" id="PF00096">
    <property type="entry name" value="zf-C2H2"/>
    <property type="match status" value="1"/>
</dbReference>
<dbReference type="PANTHER" id="PTHR24399:SF70">
    <property type="entry name" value="C2H2-TYPE DOMAIN-CONTAINING PROTEIN"/>
    <property type="match status" value="1"/>
</dbReference>
<dbReference type="PANTHER" id="PTHR24399">
    <property type="entry name" value="ZINC FINGER AND BTB DOMAIN-CONTAINING"/>
    <property type="match status" value="1"/>
</dbReference>
<organism evidence="11 12">
    <name type="scientific">Limulus polyphemus</name>
    <name type="common">Atlantic horseshoe crab</name>
    <dbReference type="NCBI Taxonomy" id="6850"/>
    <lineage>
        <taxon>Eukaryota</taxon>
        <taxon>Metazoa</taxon>
        <taxon>Ecdysozoa</taxon>
        <taxon>Arthropoda</taxon>
        <taxon>Chelicerata</taxon>
        <taxon>Merostomata</taxon>
        <taxon>Xiphosura</taxon>
        <taxon>Limulidae</taxon>
        <taxon>Limulus</taxon>
    </lineage>
</organism>
<evidence type="ECO:0000259" key="10">
    <source>
        <dbReference type="PROSITE" id="PS50157"/>
    </source>
</evidence>
<keyword evidence="6" id="KW-0804">Transcription</keyword>
<evidence type="ECO:0000256" key="3">
    <source>
        <dbReference type="ARBA" id="ARBA00022737"/>
    </source>
</evidence>